<feature type="compositionally biased region" description="Basic residues" evidence="1">
    <location>
        <begin position="300"/>
        <end position="324"/>
    </location>
</feature>
<protein>
    <recommendedName>
        <fullName evidence="4">Ribosome biogenesis protein NOP53</fullName>
    </recommendedName>
</protein>
<keyword evidence="3" id="KW-1185">Reference proteome</keyword>
<feature type="compositionally biased region" description="Basic residues" evidence="1">
    <location>
        <begin position="214"/>
        <end position="227"/>
    </location>
</feature>
<sequence>MAKSIRSKIKKRLRTAKRQRIDAMIVVPRLKEHHEALTRVAQGRTIETRKPKNAFKYPKAPDAVFPQHEIMKPIDFRAQNLPMAGYAFRGNRRKYDADQAEFMTQVATAMHPKMERLAGGGAVLASTGKRISVAEAELIAAAVQGAAGSDQLAAASVVAAAAAEASAPGGAPEAARPAAARSAPEPAPEGEADTSRRPVVKDARRQQRAAEHRPRPKSGATKKRGKRSAAEARLRVRVTPRRSDLRCGPTGVPPAPAGALGSRGLGLPRGCLEPRTTGHSCPGPLLRAAERPPRRTGPPPRRRRRQRRPSRRRPRRLHSRRPRRPLPGAPRTATPR</sequence>
<comment type="caution">
    <text evidence="2">The sequence shown here is derived from an EMBL/GenBank/DDBJ whole genome shotgun (WGS) entry which is preliminary data.</text>
</comment>
<feature type="compositionally biased region" description="Low complexity" evidence="1">
    <location>
        <begin position="168"/>
        <end position="184"/>
    </location>
</feature>
<feature type="compositionally biased region" description="Basic and acidic residues" evidence="1">
    <location>
        <begin position="193"/>
        <end position="213"/>
    </location>
</feature>
<evidence type="ECO:0000313" key="2">
    <source>
        <dbReference type="EMBL" id="CAK0822737.1"/>
    </source>
</evidence>
<evidence type="ECO:0008006" key="4">
    <source>
        <dbReference type="Google" id="ProtNLM"/>
    </source>
</evidence>
<dbReference type="EMBL" id="CAUYUJ010008052">
    <property type="protein sequence ID" value="CAK0822737.1"/>
    <property type="molecule type" value="Genomic_DNA"/>
</dbReference>
<feature type="region of interest" description="Disordered" evidence="1">
    <location>
        <begin position="168"/>
        <end position="336"/>
    </location>
</feature>
<name>A0ABN9RZY7_9DINO</name>
<proteinExistence type="predicted"/>
<reference evidence="2" key="1">
    <citation type="submission" date="2023-10" db="EMBL/GenBank/DDBJ databases">
        <authorList>
            <person name="Chen Y."/>
            <person name="Shah S."/>
            <person name="Dougan E. K."/>
            <person name="Thang M."/>
            <person name="Chan C."/>
        </authorList>
    </citation>
    <scope>NUCLEOTIDE SEQUENCE [LARGE SCALE GENOMIC DNA]</scope>
</reference>
<accession>A0ABN9RZY7</accession>
<evidence type="ECO:0000256" key="1">
    <source>
        <dbReference type="SAM" id="MobiDB-lite"/>
    </source>
</evidence>
<dbReference type="Proteomes" id="UP001189429">
    <property type="component" value="Unassembled WGS sequence"/>
</dbReference>
<evidence type="ECO:0000313" key="3">
    <source>
        <dbReference type="Proteomes" id="UP001189429"/>
    </source>
</evidence>
<organism evidence="2 3">
    <name type="scientific">Prorocentrum cordatum</name>
    <dbReference type="NCBI Taxonomy" id="2364126"/>
    <lineage>
        <taxon>Eukaryota</taxon>
        <taxon>Sar</taxon>
        <taxon>Alveolata</taxon>
        <taxon>Dinophyceae</taxon>
        <taxon>Prorocentrales</taxon>
        <taxon>Prorocentraceae</taxon>
        <taxon>Prorocentrum</taxon>
    </lineage>
</organism>
<gene>
    <name evidence="2" type="ORF">PCOR1329_LOCUS23675</name>
</gene>